<reference evidence="2" key="2">
    <citation type="submission" date="2024-04" db="UniProtKB">
        <authorList>
            <consortium name="EnsemblMetazoa"/>
        </authorList>
    </citation>
    <scope>IDENTIFICATION</scope>
    <source>
        <strain evidence="2">EBRO</strain>
    </source>
</reference>
<evidence type="ECO:0000313" key="3">
    <source>
        <dbReference type="Proteomes" id="UP000075880"/>
    </source>
</evidence>
<dbReference type="Proteomes" id="UP000075880">
    <property type="component" value="Unassembled WGS sequence"/>
</dbReference>
<name>A0AAG5DI32_ANOAO</name>
<organism evidence="2 3">
    <name type="scientific">Anopheles atroparvus</name>
    <name type="common">European mosquito</name>
    <dbReference type="NCBI Taxonomy" id="41427"/>
    <lineage>
        <taxon>Eukaryota</taxon>
        <taxon>Metazoa</taxon>
        <taxon>Ecdysozoa</taxon>
        <taxon>Arthropoda</taxon>
        <taxon>Hexapoda</taxon>
        <taxon>Insecta</taxon>
        <taxon>Pterygota</taxon>
        <taxon>Neoptera</taxon>
        <taxon>Endopterygota</taxon>
        <taxon>Diptera</taxon>
        <taxon>Nematocera</taxon>
        <taxon>Culicoidea</taxon>
        <taxon>Culicidae</taxon>
        <taxon>Anophelinae</taxon>
        <taxon>Anopheles</taxon>
    </lineage>
</organism>
<proteinExistence type="predicted"/>
<keyword evidence="3" id="KW-1185">Reference proteome</keyword>
<dbReference type="AlphaFoldDB" id="A0AAG5DI32"/>
<dbReference type="EnsemblMetazoa" id="ENSAATROPT005413">
    <property type="protein sequence ID" value="ENSAATROPP005005"/>
    <property type="gene ID" value="ENSAATROPG004354"/>
</dbReference>
<accession>A0AAG5DI32</accession>
<reference evidence="3" key="1">
    <citation type="submission" date="2021-09" db="EMBL/GenBank/DDBJ databases">
        <authorList>
            <consortium name="Infravec"/>
            <person name="Campbell I L."/>
            <person name="Maslen G."/>
            <person name="Yates A."/>
        </authorList>
    </citation>
    <scope>NUCLEOTIDE SEQUENCE [LARGE SCALE GENOMIC DNA]</scope>
    <source>
        <strain evidence="3">Infravec2 EBRE</strain>
    </source>
</reference>
<sequence length="100" mass="11436">MITKRSHINQLRACPEPDEGWTPHGNKDQLPLDVLLDEFNLPQPDRIDSRNQPGDERTSQQTGPVRSNPQPGPSQIPIRQRTSYGRIIRLPARFQPYVLS</sequence>
<feature type="region of interest" description="Disordered" evidence="1">
    <location>
        <begin position="1"/>
        <end position="83"/>
    </location>
</feature>
<evidence type="ECO:0000256" key="1">
    <source>
        <dbReference type="SAM" id="MobiDB-lite"/>
    </source>
</evidence>
<protein>
    <submittedName>
        <fullName evidence="2">Uncharacterized protein</fullName>
    </submittedName>
</protein>
<dbReference type="EnsemblMetazoa" id="ENSAATROPT011668">
    <property type="protein sequence ID" value="ENSAATROPP010560"/>
    <property type="gene ID" value="ENSAATROPG009501"/>
</dbReference>
<feature type="compositionally biased region" description="Basic and acidic residues" evidence="1">
    <location>
        <begin position="45"/>
        <end position="58"/>
    </location>
</feature>
<evidence type="ECO:0000313" key="2">
    <source>
        <dbReference type="EnsemblMetazoa" id="ENSAATROPP010560"/>
    </source>
</evidence>
<feature type="compositionally biased region" description="Polar residues" evidence="1">
    <location>
        <begin position="59"/>
        <end position="69"/>
    </location>
</feature>